<comment type="similarity">
    <text evidence="2">Belongs to the WD repeat DCAF13/WDSOF1 family.</text>
</comment>
<dbReference type="STRING" id="361077.A0A151ZGV0"/>
<dbReference type="GO" id="GO:0000462">
    <property type="term" value="P:maturation of SSU-rRNA from tricistronic rRNA transcript (SSU-rRNA, 5.8S rRNA, LSU-rRNA)"/>
    <property type="evidence" value="ECO:0007669"/>
    <property type="project" value="TreeGrafter"/>
</dbReference>
<feature type="repeat" description="WD" evidence="9">
    <location>
        <begin position="62"/>
        <end position="104"/>
    </location>
</feature>
<keyword evidence="4 9" id="KW-0853">WD repeat</keyword>
<feature type="compositionally biased region" description="Polar residues" evidence="10">
    <location>
        <begin position="444"/>
        <end position="457"/>
    </location>
</feature>
<dbReference type="PRINTS" id="PR00320">
    <property type="entry name" value="GPROTEINBRPT"/>
</dbReference>
<evidence type="ECO:0000256" key="10">
    <source>
        <dbReference type="SAM" id="MobiDB-lite"/>
    </source>
</evidence>
<dbReference type="InterPro" id="IPR015943">
    <property type="entry name" value="WD40/YVTN_repeat-like_dom_sf"/>
</dbReference>
<dbReference type="Gene3D" id="2.130.10.10">
    <property type="entry name" value="YVTN repeat-like/Quinoprotein amine dehydrogenase"/>
    <property type="match status" value="2"/>
</dbReference>
<keyword evidence="5" id="KW-0677">Repeat</keyword>
<dbReference type="SUPFAM" id="SSF50978">
    <property type="entry name" value="WD40 repeat-like"/>
    <property type="match status" value="1"/>
</dbReference>
<keyword evidence="6" id="KW-0539">Nucleus</keyword>
<dbReference type="Pfam" id="PF00400">
    <property type="entry name" value="WD40"/>
    <property type="match status" value="4"/>
</dbReference>
<dbReference type="OMA" id="EDHNAYI"/>
<dbReference type="InterPro" id="IPR051733">
    <property type="entry name" value="WD_repeat_DCAF13/WDSOF1"/>
</dbReference>
<feature type="repeat" description="WD" evidence="9">
    <location>
        <begin position="127"/>
        <end position="155"/>
    </location>
</feature>
<dbReference type="UniPathway" id="UPA00143"/>
<protein>
    <recommendedName>
        <fullName evidence="3">DDB1- and CUL4-associated factor 13</fullName>
    </recommendedName>
    <alternativeName>
        <fullName evidence="8">WD repeat and SOF domain-containing protein 1</fullName>
    </alternativeName>
</protein>
<dbReference type="Pfam" id="PF04158">
    <property type="entry name" value="Sof1"/>
    <property type="match status" value="1"/>
</dbReference>
<organism evidence="12 13">
    <name type="scientific">Tieghemostelium lacteum</name>
    <name type="common">Slime mold</name>
    <name type="synonym">Dictyostelium lacteum</name>
    <dbReference type="NCBI Taxonomy" id="361077"/>
    <lineage>
        <taxon>Eukaryota</taxon>
        <taxon>Amoebozoa</taxon>
        <taxon>Evosea</taxon>
        <taxon>Eumycetozoa</taxon>
        <taxon>Dictyostelia</taxon>
        <taxon>Dictyosteliales</taxon>
        <taxon>Raperosteliaceae</taxon>
        <taxon>Tieghemostelium</taxon>
    </lineage>
</organism>
<dbReference type="SMART" id="SM00320">
    <property type="entry name" value="WD40"/>
    <property type="match status" value="7"/>
</dbReference>
<dbReference type="FunCoup" id="A0A151ZGV0">
    <property type="interactions" value="1062"/>
</dbReference>
<dbReference type="PROSITE" id="PS00678">
    <property type="entry name" value="WD_REPEATS_1"/>
    <property type="match status" value="1"/>
</dbReference>
<evidence type="ECO:0000313" key="13">
    <source>
        <dbReference type="Proteomes" id="UP000076078"/>
    </source>
</evidence>
<dbReference type="GO" id="GO:0032040">
    <property type="term" value="C:small-subunit processome"/>
    <property type="evidence" value="ECO:0007669"/>
    <property type="project" value="TreeGrafter"/>
</dbReference>
<dbReference type="PROSITE" id="PS50082">
    <property type="entry name" value="WD_REPEATS_2"/>
    <property type="match status" value="4"/>
</dbReference>
<dbReference type="PANTHER" id="PTHR22851">
    <property type="entry name" value="U3 SMALL NUCLEOLAR RNA U3 SNORNA ASSOCIATED PROTEIN"/>
    <property type="match status" value="1"/>
</dbReference>
<comment type="subcellular location">
    <subcellularLocation>
        <location evidence="1">Nucleus</location>
        <location evidence="1">Nucleolus</location>
    </subcellularLocation>
</comment>
<feature type="region of interest" description="Disordered" evidence="10">
    <location>
        <begin position="436"/>
        <end position="457"/>
    </location>
</feature>
<dbReference type="GO" id="GO:0016567">
    <property type="term" value="P:protein ubiquitination"/>
    <property type="evidence" value="ECO:0007669"/>
    <property type="project" value="UniProtKB-UniPathway"/>
</dbReference>
<evidence type="ECO:0000313" key="12">
    <source>
        <dbReference type="EMBL" id="KYQ93193.1"/>
    </source>
</evidence>
<feature type="region of interest" description="Disordered" evidence="10">
    <location>
        <begin position="1"/>
        <end position="20"/>
    </location>
</feature>
<dbReference type="PROSITE" id="PS50294">
    <property type="entry name" value="WD_REPEATS_REGION"/>
    <property type="match status" value="2"/>
</dbReference>
<gene>
    <name evidence="12" type="ORF">DLAC_05831</name>
</gene>
<dbReference type="EMBL" id="LODT01000028">
    <property type="protein sequence ID" value="KYQ93193.1"/>
    <property type="molecule type" value="Genomic_DNA"/>
</dbReference>
<dbReference type="InterPro" id="IPR001680">
    <property type="entry name" value="WD40_rpt"/>
</dbReference>
<dbReference type="Proteomes" id="UP000076078">
    <property type="component" value="Unassembled WGS sequence"/>
</dbReference>
<evidence type="ECO:0000259" key="11">
    <source>
        <dbReference type="Pfam" id="PF04158"/>
    </source>
</evidence>
<dbReference type="InterPro" id="IPR007287">
    <property type="entry name" value="Sof1"/>
</dbReference>
<dbReference type="PANTHER" id="PTHR22851:SF0">
    <property type="entry name" value="DDB1- AND CUL4-ASSOCIATED FACTOR 13"/>
    <property type="match status" value="1"/>
</dbReference>
<name>A0A151ZGV0_TIELA</name>
<evidence type="ECO:0000256" key="9">
    <source>
        <dbReference type="PROSITE-ProRule" id="PRU00221"/>
    </source>
</evidence>
<dbReference type="InParanoid" id="A0A151ZGV0"/>
<dbReference type="CDD" id="cd00200">
    <property type="entry name" value="WD40"/>
    <property type="match status" value="1"/>
</dbReference>
<evidence type="ECO:0000256" key="8">
    <source>
        <dbReference type="ARBA" id="ARBA00032239"/>
    </source>
</evidence>
<evidence type="ECO:0000256" key="7">
    <source>
        <dbReference type="ARBA" id="ARBA00023274"/>
    </source>
</evidence>
<dbReference type="InterPro" id="IPR036322">
    <property type="entry name" value="WD40_repeat_dom_sf"/>
</dbReference>
<evidence type="ECO:0000256" key="2">
    <source>
        <dbReference type="ARBA" id="ARBA00005649"/>
    </source>
</evidence>
<feature type="repeat" description="WD" evidence="9">
    <location>
        <begin position="334"/>
        <end position="375"/>
    </location>
</feature>
<sequence>MKIKVISRSEEDETRQSTSELRKLHRNLDPNLHPLERPREYVRALNTTKLDRVFAKPFVGSLSGHTDGIFSLTRHTSQLNCVASGSCDGVIKIWNLSEMNERSTIQAHDGFVRGLVFANYSSTYSPTEDGNLLISCGEDKTIKFWKLQTPEYTHDSDALPVQIYNGKNAFTSIDHQRNSGIFATSSSQYVEIWNQSRSTPLQTLSWGYGSVSKIKFNPIEINLLASCTSDRAVIFYDIRENSPSQKLTTLMRSNSIAWNPMESYTLALANEDENLYQYDIRNLSKAYSVHRDHVGAILDVDYSPTGKDMVTGSYDKTIRIFPTSERYNSREVYHTNRMQRIFTVMFTADSRFILSGSDDMNIRLWKSNASEKLGIQSHRQKEKTNYQEKLKEKFKEIPEIKTITNHRRVSKDIYKKRFIKNEMFKAKNRKINNVAKNTGKVPKTPNSLSSHTVVVDK</sequence>
<evidence type="ECO:0000256" key="1">
    <source>
        <dbReference type="ARBA" id="ARBA00004604"/>
    </source>
</evidence>
<accession>A0A151ZGV0</accession>
<evidence type="ECO:0000256" key="3">
    <source>
        <dbReference type="ARBA" id="ARBA00021762"/>
    </source>
</evidence>
<dbReference type="AlphaFoldDB" id="A0A151ZGV0"/>
<dbReference type="FunFam" id="2.130.10.10:FF:001105">
    <property type="entry name" value="WD40-repeat-containing domain protein"/>
    <property type="match status" value="1"/>
</dbReference>
<dbReference type="OrthoDB" id="10249065at2759"/>
<dbReference type="FunFam" id="2.130.10.10:FF:001900">
    <property type="entry name" value="DDB1- and CUL4-associated factor 13"/>
    <property type="match status" value="1"/>
</dbReference>
<dbReference type="InterPro" id="IPR020472">
    <property type="entry name" value="WD40_PAC1"/>
</dbReference>
<keyword evidence="7" id="KW-0687">Ribonucleoprotein</keyword>
<keyword evidence="13" id="KW-1185">Reference proteome</keyword>
<evidence type="ECO:0000256" key="5">
    <source>
        <dbReference type="ARBA" id="ARBA00022737"/>
    </source>
</evidence>
<evidence type="ECO:0000256" key="4">
    <source>
        <dbReference type="ARBA" id="ARBA00022574"/>
    </source>
</evidence>
<evidence type="ECO:0000256" key="6">
    <source>
        <dbReference type="ARBA" id="ARBA00023242"/>
    </source>
</evidence>
<reference evidence="12 13" key="1">
    <citation type="submission" date="2015-12" db="EMBL/GenBank/DDBJ databases">
        <title>Dictyostelia acquired genes for synthesis and detection of signals that induce cell-type specialization by lateral gene transfer from prokaryotes.</title>
        <authorList>
            <person name="Gloeckner G."/>
            <person name="Schaap P."/>
        </authorList>
    </citation>
    <scope>NUCLEOTIDE SEQUENCE [LARGE SCALE GENOMIC DNA]</scope>
    <source>
        <strain evidence="12 13">TK</strain>
    </source>
</reference>
<proteinExistence type="inferred from homology"/>
<feature type="repeat" description="WD" evidence="9">
    <location>
        <begin position="290"/>
        <end position="321"/>
    </location>
</feature>
<dbReference type="InterPro" id="IPR019775">
    <property type="entry name" value="WD40_repeat_CS"/>
</dbReference>
<comment type="caution">
    <text evidence="12">The sequence shown here is derived from an EMBL/GenBank/DDBJ whole genome shotgun (WGS) entry which is preliminary data.</text>
</comment>
<feature type="domain" description="Sof1-like protein" evidence="11">
    <location>
        <begin position="367"/>
        <end position="443"/>
    </location>
</feature>